<comment type="caution">
    <text evidence="2">The sequence shown here is derived from an EMBL/GenBank/DDBJ whole genome shotgun (WGS) entry which is preliminary data.</text>
</comment>
<evidence type="ECO:0000259" key="1">
    <source>
        <dbReference type="Pfam" id="PF03478"/>
    </source>
</evidence>
<name>A0AAN7G758_QUERU</name>
<sequence length="377" mass="43505">MEWKFWKDSSKDTSMVVNRHKHLSGCEGNSREFRSWSNLPVDVFNIIGRQLDFIKRVCKNSRKIQAVGPLYEILQVPWLMEHSWGFDGNVYSLCSFHLPIENQSHDTYNKIEGKELNDAVICASKFDWLLLQKSTVSFFYNPYTKTIIKLPDLDINFNRSTFSSVPTSPDCVCFAIQSSKNSSKMWLSTCQPGDRKWSTTVKFAGPKRAVEDVVYSNGTFYCVFTGGALGAFCVAHRYWSMLTDVNLVPGILSDTRAHVVESNGQLFLVYRSSSMCFRVFNFDWSEKTWDETYTLGCQAFFLGCTSFSVSAEGETSGFAERIYYHCDTYSSYYLLKTKQSHRCTLYPWVTERGPERVWIQPPEIWSKLVRHQSEKQV</sequence>
<protein>
    <recommendedName>
        <fullName evidence="1">KIB1-4 beta-propeller domain-containing protein</fullName>
    </recommendedName>
</protein>
<reference evidence="2 3" key="1">
    <citation type="journal article" date="2023" name="G3 (Bethesda)">
        <title>A haplotype-resolved chromosome-scale genome for Quercus rubra L. provides insights into the genetics of adaptive traits for red oak species.</title>
        <authorList>
            <person name="Kapoor B."/>
            <person name="Jenkins J."/>
            <person name="Schmutz J."/>
            <person name="Zhebentyayeva T."/>
            <person name="Kuelheim C."/>
            <person name="Coggeshall M."/>
            <person name="Heim C."/>
            <person name="Lasky J.R."/>
            <person name="Leites L."/>
            <person name="Islam-Faridi N."/>
            <person name="Romero-Severson J."/>
            <person name="DeLeo V.L."/>
            <person name="Lucas S.M."/>
            <person name="Lazic D."/>
            <person name="Gailing O."/>
            <person name="Carlson J."/>
            <person name="Staton M."/>
        </authorList>
    </citation>
    <scope>NUCLEOTIDE SEQUENCE [LARGE SCALE GENOMIC DNA]</scope>
    <source>
        <strain evidence="2">Pseudo-F2</strain>
    </source>
</reference>
<dbReference type="AlphaFoldDB" id="A0AAN7G758"/>
<accession>A0AAN7G758</accession>
<feature type="domain" description="KIB1-4 beta-propeller" evidence="1">
    <location>
        <begin position="105"/>
        <end position="327"/>
    </location>
</feature>
<dbReference type="PANTHER" id="PTHR33127">
    <property type="entry name" value="TRANSMEMBRANE PROTEIN"/>
    <property type="match status" value="1"/>
</dbReference>
<proteinExistence type="predicted"/>
<dbReference type="EMBL" id="JAXUIC010000002">
    <property type="protein sequence ID" value="KAK4602399.1"/>
    <property type="molecule type" value="Genomic_DNA"/>
</dbReference>
<organism evidence="2 3">
    <name type="scientific">Quercus rubra</name>
    <name type="common">Northern red oak</name>
    <name type="synonym">Quercus borealis</name>
    <dbReference type="NCBI Taxonomy" id="3512"/>
    <lineage>
        <taxon>Eukaryota</taxon>
        <taxon>Viridiplantae</taxon>
        <taxon>Streptophyta</taxon>
        <taxon>Embryophyta</taxon>
        <taxon>Tracheophyta</taxon>
        <taxon>Spermatophyta</taxon>
        <taxon>Magnoliopsida</taxon>
        <taxon>eudicotyledons</taxon>
        <taxon>Gunneridae</taxon>
        <taxon>Pentapetalae</taxon>
        <taxon>rosids</taxon>
        <taxon>fabids</taxon>
        <taxon>Fagales</taxon>
        <taxon>Fagaceae</taxon>
        <taxon>Quercus</taxon>
    </lineage>
</organism>
<evidence type="ECO:0000313" key="3">
    <source>
        <dbReference type="Proteomes" id="UP001324115"/>
    </source>
</evidence>
<keyword evidence="3" id="KW-1185">Reference proteome</keyword>
<dbReference type="Pfam" id="PF03478">
    <property type="entry name" value="Beta-prop_KIB1-4"/>
    <property type="match status" value="1"/>
</dbReference>
<dbReference type="PANTHER" id="PTHR33127:SF5">
    <property type="entry name" value="TRANSMEMBRANE PROTEIN"/>
    <property type="match status" value="1"/>
</dbReference>
<dbReference type="InterPro" id="IPR005174">
    <property type="entry name" value="KIB1-4_b-propeller"/>
</dbReference>
<gene>
    <name evidence="2" type="ORF">RGQ29_011449</name>
</gene>
<dbReference type="Proteomes" id="UP001324115">
    <property type="component" value="Unassembled WGS sequence"/>
</dbReference>
<evidence type="ECO:0000313" key="2">
    <source>
        <dbReference type="EMBL" id="KAK4602399.1"/>
    </source>
</evidence>